<evidence type="ECO:0000256" key="1">
    <source>
        <dbReference type="ARBA" id="ARBA00004613"/>
    </source>
</evidence>
<name>A0A1W0XF91_HYPEX</name>
<evidence type="ECO:0000313" key="7">
    <source>
        <dbReference type="Proteomes" id="UP000192578"/>
    </source>
</evidence>
<dbReference type="GO" id="GO:0020037">
    <property type="term" value="F:heme binding"/>
    <property type="evidence" value="ECO:0007669"/>
    <property type="project" value="InterPro"/>
</dbReference>
<evidence type="ECO:0000256" key="2">
    <source>
        <dbReference type="ARBA" id="ARBA00022525"/>
    </source>
</evidence>
<keyword evidence="3" id="KW-0560">Oxidoreductase</keyword>
<dbReference type="GO" id="GO:0004601">
    <property type="term" value="F:peroxidase activity"/>
    <property type="evidence" value="ECO:0007669"/>
    <property type="project" value="UniProtKB-KW"/>
</dbReference>
<evidence type="ECO:0000256" key="4">
    <source>
        <dbReference type="ARBA" id="ARBA00023180"/>
    </source>
</evidence>
<evidence type="ECO:0000256" key="5">
    <source>
        <dbReference type="PIRSR" id="PIRSR619791-2"/>
    </source>
</evidence>
<dbReference type="Pfam" id="PF03098">
    <property type="entry name" value="An_peroxidase"/>
    <property type="match status" value="2"/>
</dbReference>
<dbReference type="GO" id="GO:0046872">
    <property type="term" value="F:metal ion binding"/>
    <property type="evidence" value="ECO:0007669"/>
    <property type="project" value="UniProtKB-KW"/>
</dbReference>
<evidence type="ECO:0000313" key="6">
    <source>
        <dbReference type="EMBL" id="OQV26032.1"/>
    </source>
</evidence>
<evidence type="ECO:0000256" key="3">
    <source>
        <dbReference type="ARBA" id="ARBA00022559"/>
    </source>
</evidence>
<dbReference type="EMBL" id="MTYJ01000001">
    <property type="protein sequence ID" value="OQV26032.1"/>
    <property type="molecule type" value="Genomic_DNA"/>
</dbReference>
<dbReference type="Proteomes" id="UP000192578">
    <property type="component" value="Unassembled WGS sequence"/>
</dbReference>
<proteinExistence type="predicted"/>
<dbReference type="OrthoDB" id="823504at2759"/>
<keyword evidence="3" id="KW-0575">Peroxidase</keyword>
<dbReference type="GO" id="GO:0006979">
    <property type="term" value="P:response to oxidative stress"/>
    <property type="evidence" value="ECO:0007669"/>
    <property type="project" value="InterPro"/>
</dbReference>
<dbReference type="InterPro" id="IPR019791">
    <property type="entry name" value="Haem_peroxidase_animal"/>
</dbReference>
<dbReference type="SUPFAM" id="SSF48113">
    <property type="entry name" value="Heme-dependent peroxidases"/>
    <property type="match status" value="1"/>
</dbReference>
<dbReference type="PANTHER" id="PTHR11475:SF4">
    <property type="entry name" value="CHORION PEROXIDASE"/>
    <property type="match status" value="1"/>
</dbReference>
<dbReference type="PANTHER" id="PTHR11475">
    <property type="entry name" value="OXIDASE/PEROXIDASE"/>
    <property type="match status" value="1"/>
</dbReference>
<keyword evidence="5" id="KW-0349">Heme</keyword>
<sequence length="379" mass="43241">MAEIVDGGRPDKILFDKAQPQQDWFSTTIQTGEFSVCQKRRGRKPDNEWIIIKADILIDANETAIIRKNLAVWSAQRHFQANLRILSYRARKLNRCNLHIGLQTLHTIFLRHHNNIVTDLSRMPENANWNDEKLYQEARAIIAAQLQHITFNVGHSMVQGHLPRLNENFQEIGGVPLRSTFFKASQFYKEGIVDELIFPSNFFRILKPSSLVSINIQRGRDHGIPGYMQWRKFCNLPTANSFAALKGLKAMPDAVVDKLQKVYATVEDIDFYVAGLSEERIKPDGIIGETMGCIIAEQFARLRSGDRFWYDNDLPLPSRLSNEQLAAIRRTSMSSILCSTALSMNGIQPRAFETTNQIGNDRIDCSRIPTLDLEPWRGV</sequence>
<accession>A0A1W0XF91</accession>
<gene>
    <name evidence="6" type="ORF">BV898_00162</name>
</gene>
<reference evidence="7" key="1">
    <citation type="submission" date="2017-01" db="EMBL/GenBank/DDBJ databases">
        <title>Comparative genomics of anhydrobiosis in the tardigrade Hypsibius dujardini.</title>
        <authorList>
            <person name="Yoshida Y."/>
            <person name="Koutsovoulos G."/>
            <person name="Laetsch D."/>
            <person name="Stevens L."/>
            <person name="Kumar S."/>
            <person name="Horikawa D."/>
            <person name="Ishino K."/>
            <person name="Komine S."/>
            <person name="Tomita M."/>
            <person name="Blaxter M."/>
            <person name="Arakawa K."/>
        </authorList>
    </citation>
    <scope>NUCLEOTIDE SEQUENCE [LARGE SCALE GENOMIC DNA]</scope>
    <source>
        <strain evidence="7">Z151</strain>
    </source>
</reference>
<keyword evidence="5" id="KW-0408">Iron</keyword>
<keyword evidence="4" id="KW-0325">Glycoprotein</keyword>
<dbReference type="AlphaFoldDB" id="A0A1W0XF91"/>
<keyword evidence="2" id="KW-0964">Secreted</keyword>
<dbReference type="PROSITE" id="PS50292">
    <property type="entry name" value="PEROXIDASE_3"/>
    <property type="match status" value="1"/>
</dbReference>
<dbReference type="InterPro" id="IPR037120">
    <property type="entry name" value="Haem_peroxidase_sf_animal"/>
</dbReference>
<feature type="binding site" description="axial binding residue" evidence="5">
    <location>
        <position position="155"/>
    </location>
    <ligand>
        <name>heme b</name>
        <dbReference type="ChEBI" id="CHEBI:60344"/>
    </ligand>
    <ligandPart>
        <name>Fe</name>
        <dbReference type="ChEBI" id="CHEBI:18248"/>
    </ligandPart>
</feature>
<protein>
    <submittedName>
        <fullName evidence="6">Peroxidasin-like protein</fullName>
    </submittedName>
</protein>
<dbReference type="InterPro" id="IPR010255">
    <property type="entry name" value="Haem_peroxidase_sf"/>
</dbReference>
<comment type="caution">
    <text evidence="6">The sequence shown here is derived from an EMBL/GenBank/DDBJ whole genome shotgun (WGS) entry which is preliminary data.</text>
</comment>
<comment type="subcellular location">
    <subcellularLocation>
        <location evidence="1">Secreted</location>
    </subcellularLocation>
</comment>
<dbReference type="GO" id="GO:0005576">
    <property type="term" value="C:extracellular region"/>
    <property type="evidence" value="ECO:0007669"/>
    <property type="project" value="UniProtKB-SubCell"/>
</dbReference>
<keyword evidence="5" id="KW-0479">Metal-binding</keyword>
<keyword evidence="7" id="KW-1185">Reference proteome</keyword>
<organism evidence="6 7">
    <name type="scientific">Hypsibius exemplaris</name>
    <name type="common">Freshwater tardigrade</name>
    <dbReference type="NCBI Taxonomy" id="2072580"/>
    <lineage>
        <taxon>Eukaryota</taxon>
        <taxon>Metazoa</taxon>
        <taxon>Ecdysozoa</taxon>
        <taxon>Tardigrada</taxon>
        <taxon>Eutardigrada</taxon>
        <taxon>Parachela</taxon>
        <taxon>Hypsibioidea</taxon>
        <taxon>Hypsibiidae</taxon>
        <taxon>Hypsibius</taxon>
    </lineage>
</organism>
<dbReference type="Gene3D" id="1.10.640.10">
    <property type="entry name" value="Haem peroxidase domain superfamily, animal type"/>
    <property type="match status" value="2"/>
</dbReference>